<evidence type="ECO:0008006" key="2">
    <source>
        <dbReference type="Google" id="ProtNLM"/>
    </source>
</evidence>
<sequence length="70" mass="7678">MTASPTLSLSTGTFRRDGFLAGIEWCSRLGIEAVEVWPWHSEELHESTAFRAEALAKAEACGVRMTSLHA</sequence>
<reference evidence="1" key="1">
    <citation type="journal article" date="2015" name="Nature">
        <title>Complex archaea that bridge the gap between prokaryotes and eukaryotes.</title>
        <authorList>
            <person name="Spang A."/>
            <person name="Saw J.H."/>
            <person name="Jorgensen S.L."/>
            <person name="Zaremba-Niedzwiedzka K."/>
            <person name="Martijn J."/>
            <person name="Lind A.E."/>
            <person name="van Eijk R."/>
            <person name="Schleper C."/>
            <person name="Guy L."/>
            <person name="Ettema T.J."/>
        </authorList>
    </citation>
    <scope>NUCLEOTIDE SEQUENCE</scope>
</reference>
<accession>A0A0F8VQY4</accession>
<dbReference type="AlphaFoldDB" id="A0A0F8VQY4"/>
<name>A0A0F8VQY4_9ZZZZ</name>
<proteinExistence type="predicted"/>
<dbReference type="Gene3D" id="3.20.20.150">
    <property type="entry name" value="Divalent-metal-dependent TIM barrel enzymes"/>
    <property type="match status" value="1"/>
</dbReference>
<dbReference type="EMBL" id="LAZR01069905">
    <property type="protein sequence ID" value="KKK46788.1"/>
    <property type="molecule type" value="Genomic_DNA"/>
</dbReference>
<dbReference type="InterPro" id="IPR036237">
    <property type="entry name" value="Xyl_isomerase-like_sf"/>
</dbReference>
<organism evidence="1">
    <name type="scientific">marine sediment metagenome</name>
    <dbReference type="NCBI Taxonomy" id="412755"/>
    <lineage>
        <taxon>unclassified sequences</taxon>
        <taxon>metagenomes</taxon>
        <taxon>ecological metagenomes</taxon>
    </lineage>
</organism>
<comment type="caution">
    <text evidence="1">The sequence shown here is derived from an EMBL/GenBank/DDBJ whole genome shotgun (WGS) entry which is preliminary data.</text>
</comment>
<evidence type="ECO:0000313" key="1">
    <source>
        <dbReference type="EMBL" id="KKK46788.1"/>
    </source>
</evidence>
<gene>
    <name evidence="1" type="ORF">LCGC14_3161740</name>
</gene>
<protein>
    <recommendedName>
        <fullName evidence="2">Xylose isomerase-like TIM barrel domain-containing protein</fullName>
    </recommendedName>
</protein>
<dbReference type="SUPFAM" id="SSF51658">
    <property type="entry name" value="Xylose isomerase-like"/>
    <property type="match status" value="1"/>
</dbReference>